<keyword evidence="2" id="KW-1185">Reference proteome</keyword>
<dbReference type="Proteomes" id="UP000824120">
    <property type="component" value="Unassembled WGS sequence"/>
</dbReference>
<proteinExistence type="predicted"/>
<gene>
    <name evidence="1" type="ORF">H5410_064063</name>
</gene>
<comment type="caution">
    <text evidence="1">The sequence shown here is derived from an EMBL/GenBank/DDBJ whole genome shotgun (WGS) entry which is preliminary data.</text>
</comment>
<protein>
    <submittedName>
        <fullName evidence="1">Uncharacterized protein</fullName>
    </submittedName>
</protein>
<reference evidence="1" key="1">
    <citation type="submission" date="2020-09" db="EMBL/GenBank/DDBJ databases">
        <title>De no assembly of potato wild relative species, Solanum commersonii.</title>
        <authorList>
            <person name="Cho K."/>
        </authorList>
    </citation>
    <scope>NUCLEOTIDE SEQUENCE</scope>
    <source>
        <strain evidence="1">LZ3.2</strain>
        <tissue evidence="1">Leaf</tissue>
    </source>
</reference>
<dbReference type="AlphaFoldDB" id="A0A9J5W0L5"/>
<dbReference type="EMBL" id="JACXVP010000021">
    <property type="protein sequence ID" value="KAG5568900.1"/>
    <property type="molecule type" value="Genomic_DNA"/>
</dbReference>
<evidence type="ECO:0000313" key="1">
    <source>
        <dbReference type="EMBL" id="KAG5568900.1"/>
    </source>
</evidence>
<evidence type="ECO:0000313" key="2">
    <source>
        <dbReference type="Proteomes" id="UP000824120"/>
    </source>
</evidence>
<accession>A0A9J5W0L5</accession>
<name>A0A9J5W0L5_SOLCO</name>
<organism evidence="1 2">
    <name type="scientific">Solanum commersonii</name>
    <name type="common">Commerson's wild potato</name>
    <name type="synonym">Commerson's nightshade</name>
    <dbReference type="NCBI Taxonomy" id="4109"/>
    <lineage>
        <taxon>Eukaryota</taxon>
        <taxon>Viridiplantae</taxon>
        <taxon>Streptophyta</taxon>
        <taxon>Embryophyta</taxon>
        <taxon>Tracheophyta</taxon>
        <taxon>Spermatophyta</taxon>
        <taxon>Magnoliopsida</taxon>
        <taxon>eudicotyledons</taxon>
        <taxon>Gunneridae</taxon>
        <taxon>Pentapetalae</taxon>
        <taxon>asterids</taxon>
        <taxon>lamiids</taxon>
        <taxon>Solanales</taxon>
        <taxon>Solanaceae</taxon>
        <taxon>Solanoideae</taxon>
        <taxon>Solaneae</taxon>
        <taxon>Solanum</taxon>
    </lineage>
</organism>
<sequence length="89" mass="10344">MDKMRFLENWFAQTIFRQFGCVDISLDFLVIQNSDLIFAKILPGHPLTAYLWSKLALTTKTAHFLGQTIPRIGKSPTLPIFMCYSQWNF</sequence>